<reference evidence="2 3" key="1">
    <citation type="submission" date="2013-02" db="EMBL/GenBank/DDBJ databases">
        <authorList>
            <person name="Fiebig A."/>
            <person name="Goeker M."/>
            <person name="Klenk H.-P.P."/>
        </authorList>
    </citation>
    <scope>NUCLEOTIDE SEQUENCE [LARGE SCALE GENOMIC DNA]</scope>
    <source>
        <strain evidence="2 3">DSM 19309</strain>
    </source>
</reference>
<dbReference type="OrthoDB" id="5973611at2"/>
<dbReference type="RefSeq" id="WP_051521550.1">
    <property type="nucleotide sequence ID" value="NZ_KK088615.1"/>
</dbReference>
<evidence type="ECO:0000313" key="2">
    <source>
        <dbReference type="EMBL" id="EYD78274.1"/>
    </source>
</evidence>
<feature type="chain" id="PRO_5001493471" description="Peptidase C-terminal archaeal/bacterial domain-containing protein" evidence="1">
    <location>
        <begin position="22"/>
        <end position="166"/>
    </location>
</feature>
<sequence length="166" mass="17599">MPLSSCVVSVLVAVTTSPALACPDPGPDWTATPFLGELTFSGHNGLSDLSMSTKAGGVWNLRDCGLEGEALTGFRGDGLVDIRPDLLLHWRGEAGQLVVGTEFDEDTFLLIHGPEGIWLFDDNGRGHDPLVVIDAPKAGDYVIWIGTHGTTRFTRTGTLLVSQAGP</sequence>
<dbReference type="Proteomes" id="UP000019666">
    <property type="component" value="Unassembled WGS sequence"/>
</dbReference>
<dbReference type="STRING" id="442562.Rumeso_00103"/>
<evidence type="ECO:0000256" key="1">
    <source>
        <dbReference type="SAM" id="SignalP"/>
    </source>
</evidence>
<keyword evidence="1" id="KW-0732">Signal</keyword>
<evidence type="ECO:0000313" key="3">
    <source>
        <dbReference type="Proteomes" id="UP000019666"/>
    </source>
</evidence>
<proteinExistence type="predicted"/>
<dbReference type="HOGENOM" id="CLU_115813_1_0_5"/>
<dbReference type="AlphaFoldDB" id="A0A017HWZ4"/>
<dbReference type="EMBL" id="AOSK01000005">
    <property type="protein sequence ID" value="EYD78274.1"/>
    <property type="molecule type" value="Genomic_DNA"/>
</dbReference>
<name>A0A017HWZ4_9RHOB</name>
<evidence type="ECO:0008006" key="4">
    <source>
        <dbReference type="Google" id="ProtNLM"/>
    </source>
</evidence>
<protein>
    <recommendedName>
        <fullName evidence="4">Peptidase C-terminal archaeal/bacterial domain-containing protein</fullName>
    </recommendedName>
</protein>
<gene>
    <name evidence="2" type="ORF">Rumeso_00103</name>
</gene>
<organism evidence="2 3">
    <name type="scientific">Rubellimicrobium mesophilum DSM 19309</name>
    <dbReference type="NCBI Taxonomy" id="442562"/>
    <lineage>
        <taxon>Bacteria</taxon>
        <taxon>Pseudomonadati</taxon>
        <taxon>Pseudomonadota</taxon>
        <taxon>Alphaproteobacteria</taxon>
        <taxon>Rhodobacterales</taxon>
        <taxon>Roseobacteraceae</taxon>
        <taxon>Rubellimicrobium</taxon>
    </lineage>
</organism>
<keyword evidence="3" id="KW-1185">Reference proteome</keyword>
<feature type="signal peptide" evidence="1">
    <location>
        <begin position="1"/>
        <end position="21"/>
    </location>
</feature>
<comment type="caution">
    <text evidence="2">The sequence shown here is derived from an EMBL/GenBank/DDBJ whole genome shotgun (WGS) entry which is preliminary data.</text>
</comment>
<accession>A0A017HWZ4</accession>